<dbReference type="Proteomes" id="UP000653056">
    <property type="component" value="Unassembled WGS sequence"/>
</dbReference>
<dbReference type="InterPro" id="IPR041698">
    <property type="entry name" value="Methyltransf_25"/>
</dbReference>
<dbReference type="CDD" id="cd02440">
    <property type="entry name" value="AdoMet_MTases"/>
    <property type="match status" value="1"/>
</dbReference>
<reference evidence="3" key="1">
    <citation type="journal article" date="2019" name="Int. J. Syst. Evol. Microbiol.">
        <title>The Global Catalogue of Microorganisms (GCM) 10K type strain sequencing project: providing services to taxonomists for standard genome sequencing and annotation.</title>
        <authorList>
            <consortium name="The Broad Institute Genomics Platform"/>
            <consortium name="The Broad Institute Genome Sequencing Center for Infectious Disease"/>
            <person name="Wu L."/>
            <person name="Ma J."/>
        </authorList>
    </citation>
    <scope>NUCLEOTIDE SEQUENCE [LARGE SCALE GENOMIC DNA]</scope>
    <source>
        <strain evidence="3">KCTC 22228</strain>
    </source>
</reference>
<protein>
    <submittedName>
        <fullName evidence="2">Methyltransferase</fullName>
    </submittedName>
</protein>
<feature type="domain" description="Methyltransferase" evidence="1">
    <location>
        <begin position="53"/>
        <end position="148"/>
    </location>
</feature>
<dbReference type="Gene3D" id="3.40.50.150">
    <property type="entry name" value="Vaccinia Virus protein VP39"/>
    <property type="match status" value="1"/>
</dbReference>
<dbReference type="GO" id="GO:0008168">
    <property type="term" value="F:methyltransferase activity"/>
    <property type="evidence" value="ECO:0007669"/>
    <property type="project" value="UniProtKB-KW"/>
</dbReference>
<dbReference type="PANTHER" id="PTHR43591:SF24">
    <property type="entry name" value="2-METHOXY-6-POLYPRENYL-1,4-BENZOQUINOL METHYLASE, MITOCHONDRIAL"/>
    <property type="match status" value="1"/>
</dbReference>
<evidence type="ECO:0000259" key="1">
    <source>
        <dbReference type="Pfam" id="PF13649"/>
    </source>
</evidence>
<dbReference type="RefSeq" id="WP_189470794.1">
    <property type="nucleotide sequence ID" value="NZ_BMXS01000017.1"/>
</dbReference>
<dbReference type="GO" id="GO:0032259">
    <property type="term" value="P:methylation"/>
    <property type="evidence" value="ECO:0007669"/>
    <property type="project" value="UniProtKB-KW"/>
</dbReference>
<keyword evidence="3" id="KW-1185">Reference proteome</keyword>
<dbReference type="EMBL" id="BMXS01000017">
    <property type="protein sequence ID" value="GGY01023.1"/>
    <property type="molecule type" value="Genomic_DNA"/>
</dbReference>
<comment type="caution">
    <text evidence="2">The sequence shown here is derived from an EMBL/GenBank/DDBJ whole genome shotgun (WGS) entry which is preliminary data.</text>
</comment>
<dbReference type="InterPro" id="IPR029063">
    <property type="entry name" value="SAM-dependent_MTases_sf"/>
</dbReference>
<gene>
    <name evidence="2" type="ORF">GCM10007160_31100</name>
</gene>
<accession>A0ABQ2Z234</accession>
<dbReference type="PANTHER" id="PTHR43591">
    <property type="entry name" value="METHYLTRANSFERASE"/>
    <property type="match status" value="1"/>
</dbReference>
<keyword evidence="2" id="KW-0489">Methyltransferase</keyword>
<dbReference type="Pfam" id="PF13649">
    <property type="entry name" value="Methyltransf_25"/>
    <property type="match status" value="1"/>
</dbReference>
<organism evidence="2 3">
    <name type="scientific">Litchfieldella qijiaojingensis</name>
    <dbReference type="NCBI Taxonomy" id="980347"/>
    <lineage>
        <taxon>Bacteria</taxon>
        <taxon>Pseudomonadati</taxon>
        <taxon>Pseudomonadota</taxon>
        <taxon>Gammaproteobacteria</taxon>
        <taxon>Oceanospirillales</taxon>
        <taxon>Halomonadaceae</taxon>
        <taxon>Litchfieldella</taxon>
    </lineage>
</organism>
<name>A0ABQ2Z234_9GAMM</name>
<sequence length="288" mass="32303">MTQVSEQPSEYVEFWNDTLAEKFERFREILMNGLSYHSRVPLEKLDLTPGSRIVDVGCGWGDTAIHLAQRTGPQGFVLALDCVEQFLEKGRQEAEAAGLENIRFVAADVERYPFDPEFDLCFSRFGMMFFEHPVVAMRNIRTALRPGGRLMFIVWRDIEDNPWLGIPKQVVLDFLPPPGEDARTCGPGPFSMANPEVVTQQLEIAGFTDIAFERNDGPVTVGDSVENAMQFQLALGPAGEVFREAGELAERQRDSIEQALRDVLRPYLQGDAIVMGSSSWTITARNPE</sequence>
<dbReference type="SUPFAM" id="SSF53335">
    <property type="entry name" value="S-adenosyl-L-methionine-dependent methyltransferases"/>
    <property type="match status" value="1"/>
</dbReference>
<proteinExistence type="predicted"/>
<keyword evidence="2" id="KW-0808">Transferase</keyword>
<evidence type="ECO:0000313" key="3">
    <source>
        <dbReference type="Proteomes" id="UP000653056"/>
    </source>
</evidence>
<evidence type="ECO:0000313" key="2">
    <source>
        <dbReference type="EMBL" id="GGY01023.1"/>
    </source>
</evidence>